<dbReference type="AlphaFoldDB" id="A0A0C3AK45"/>
<keyword evidence="3" id="KW-0206">Cytoskeleton</keyword>
<evidence type="ECO:0000256" key="4">
    <source>
        <dbReference type="SAM" id="MobiDB-lite"/>
    </source>
</evidence>
<feature type="region of interest" description="Disordered" evidence="4">
    <location>
        <begin position="1"/>
        <end position="57"/>
    </location>
</feature>
<dbReference type="OrthoDB" id="120976at2759"/>
<feature type="compositionally biased region" description="Low complexity" evidence="4">
    <location>
        <begin position="1"/>
        <end position="15"/>
    </location>
</feature>
<feature type="compositionally biased region" description="Polar residues" evidence="4">
    <location>
        <begin position="851"/>
        <end position="861"/>
    </location>
</feature>
<comment type="subcellular location">
    <subcellularLocation>
        <location evidence="1">Cytoplasm</location>
        <location evidence="1">Cytoskeleton</location>
    </subcellularLocation>
</comment>
<feature type="region of interest" description="Disordered" evidence="4">
    <location>
        <begin position="845"/>
        <end position="864"/>
    </location>
</feature>
<keyword evidence="2" id="KW-0963">Cytoplasm</keyword>
<feature type="region of interest" description="Disordered" evidence="4">
    <location>
        <begin position="395"/>
        <end position="449"/>
    </location>
</feature>
<feature type="compositionally biased region" description="Low complexity" evidence="4">
    <location>
        <begin position="876"/>
        <end position="885"/>
    </location>
</feature>
<feature type="compositionally biased region" description="Low complexity" evidence="4">
    <location>
        <begin position="401"/>
        <end position="413"/>
    </location>
</feature>
<feature type="region of interest" description="Disordered" evidence="4">
    <location>
        <begin position="468"/>
        <end position="498"/>
    </location>
</feature>
<dbReference type="PANTHER" id="PTHR24107">
    <property type="entry name" value="YNEIN REGULATORY COMPLEX SUBUNIT 5"/>
    <property type="match status" value="1"/>
</dbReference>
<evidence type="ECO:0000313" key="5">
    <source>
        <dbReference type="EMBL" id="KIM24955.1"/>
    </source>
</evidence>
<dbReference type="InterPro" id="IPR052410">
    <property type="entry name" value="DRC5"/>
</dbReference>
<gene>
    <name evidence="5" type="ORF">M408DRAFT_331436</name>
</gene>
<dbReference type="STRING" id="933852.A0A0C3AK45"/>
<reference evidence="6" key="2">
    <citation type="submission" date="2015-01" db="EMBL/GenBank/DDBJ databases">
        <title>Evolutionary Origins and Diversification of the Mycorrhizal Mutualists.</title>
        <authorList>
            <consortium name="DOE Joint Genome Institute"/>
            <consortium name="Mycorrhizal Genomics Consortium"/>
            <person name="Kohler A."/>
            <person name="Kuo A."/>
            <person name="Nagy L.G."/>
            <person name="Floudas D."/>
            <person name="Copeland A."/>
            <person name="Barry K.W."/>
            <person name="Cichocki N."/>
            <person name="Veneault-Fourrey C."/>
            <person name="LaButti K."/>
            <person name="Lindquist E.A."/>
            <person name="Lipzen A."/>
            <person name="Lundell T."/>
            <person name="Morin E."/>
            <person name="Murat C."/>
            <person name="Riley R."/>
            <person name="Ohm R."/>
            <person name="Sun H."/>
            <person name="Tunlid A."/>
            <person name="Henrissat B."/>
            <person name="Grigoriev I.V."/>
            <person name="Hibbett D.S."/>
            <person name="Martin F."/>
        </authorList>
    </citation>
    <scope>NUCLEOTIDE SEQUENCE [LARGE SCALE GENOMIC DNA]</scope>
    <source>
        <strain evidence="6">MAFF 305830</strain>
    </source>
</reference>
<sequence length="1026" mass="110129">MAMSSAQAGPSSPGGLFLGEGTSTMAPLPPAPPIPFRKPGRSILKQPPPPQPKFFSFSTLSKLLPNQPSQFQNLPAPTDDGGKGIRGTPLKRAHFILPSLSTTYPIWSGNPPASPSLEREKADIEERERTRRARLVRGSSMSSLRSSSLSVKSISDDFWSLEKVEQFYKECCLGREEHIDLRVVTAIKAAGASPRSLVLSGVQLDAHSATALSDLLTIEWGLRKLVLKECNLDDLVLKPILHSLLIPNSLSYLSLASNKNLKTSSWRLVGVYLSKAVTLQFLDLSENSLDRRAMELIVSALGTIPPSLPPSAPGSGVSTPVLEKIEPKFQATDKPQLVSLRMDGCNLRPAALEALAHAVRNSPLQHISLRNNRIASPAGVALALMIKDYPDTHPTANGSISLPSSPATSHAPLLSPPPAPRTFGTASPTTARHSVAAQPAAPAQVTGTTYTPYIPRSKRVSAISAVNAPASPTVDREERQVPRFSTSQGGGVTTRHLPTQTPSEVVSAATAAARNAGPSVALLDKVRALDNLPRLGALKTLDLRGNDLRTGVSYLSQVLKRNRTLKILNLCDNKIGTDGLEHIADALKYNTSLETLDMSRNPCCGPGVEGITSLRTAFTLNTSLKRLFLSQTSLTSEGAIMLAEFLPESTSLLHLDLTQNSLDMAGVMALSNGLKANEVMRCLDLNIPPGDEEMARLCREILNWCVRNTERADARARSEGAPPRGRGIWGMIEASALARDVRKGEGKRIELDTVAGAQQLQTQLETILESRKADIPSSFTEELAILNRAKASLPPLAAAIESSNDPNKLEEMLLLNDSITDLIKQVEASKPSRPSLVLNGLRNGSYARSDVSGSTPGTPSYSAGLLSPTLNHSFSNSSLSSLTSSQVTPEQENEDDIPTTPRLDKGKGKAVHHEEPESFLGTEAGKIIPEPGAAVDETIGSPTDSRSRIWVEEEGEVFRKGVALLTPEKMEGELGDFAGDDLRIELLEAEVERPPARILDIDADGEPIPENEPPMSPPVPRMVKGT</sequence>
<dbReference type="SUPFAM" id="SSF52047">
    <property type="entry name" value="RNI-like"/>
    <property type="match status" value="1"/>
</dbReference>
<evidence type="ECO:0008006" key="7">
    <source>
        <dbReference type="Google" id="ProtNLM"/>
    </source>
</evidence>
<feature type="region of interest" description="Disordered" evidence="4">
    <location>
        <begin position="876"/>
        <end position="911"/>
    </location>
</feature>
<feature type="compositionally biased region" description="Pro residues" evidence="4">
    <location>
        <begin position="1010"/>
        <end position="1020"/>
    </location>
</feature>
<keyword evidence="6" id="KW-1185">Reference proteome</keyword>
<dbReference type="PANTHER" id="PTHR24107:SF2">
    <property type="entry name" value="NLR FAMILY CARD DOMAIN CONTAINING 3"/>
    <property type="match status" value="1"/>
</dbReference>
<accession>A0A0C3AK45</accession>
<dbReference type="InterPro" id="IPR001611">
    <property type="entry name" value="Leu-rich_rpt"/>
</dbReference>
<proteinExistence type="predicted"/>
<feature type="compositionally biased region" description="Low complexity" evidence="4">
    <location>
        <begin position="435"/>
        <end position="445"/>
    </location>
</feature>
<feature type="compositionally biased region" description="Basic and acidic residues" evidence="4">
    <location>
        <begin position="117"/>
        <end position="129"/>
    </location>
</feature>
<evidence type="ECO:0000313" key="6">
    <source>
        <dbReference type="Proteomes" id="UP000054097"/>
    </source>
</evidence>
<name>A0A0C3AK45_SERVB</name>
<feature type="compositionally biased region" description="Pro residues" evidence="4">
    <location>
        <begin position="27"/>
        <end position="36"/>
    </location>
</feature>
<evidence type="ECO:0000256" key="3">
    <source>
        <dbReference type="ARBA" id="ARBA00023212"/>
    </source>
</evidence>
<protein>
    <recommendedName>
        <fullName evidence="7">RNI-like protein</fullName>
    </recommendedName>
</protein>
<dbReference type="GO" id="GO:0005856">
    <property type="term" value="C:cytoskeleton"/>
    <property type="evidence" value="ECO:0007669"/>
    <property type="project" value="UniProtKB-SubCell"/>
</dbReference>
<dbReference type="SMART" id="SM00368">
    <property type="entry name" value="LRR_RI"/>
    <property type="match status" value="7"/>
</dbReference>
<dbReference type="HOGENOM" id="CLU_003808_1_0_1"/>
<feature type="region of interest" description="Disordered" evidence="4">
    <location>
        <begin position="995"/>
        <end position="1026"/>
    </location>
</feature>
<dbReference type="Gene3D" id="3.80.10.10">
    <property type="entry name" value="Ribonuclease Inhibitor"/>
    <property type="match status" value="3"/>
</dbReference>
<evidence type="ECO:0000256" key="2">
    <source>
        <dbReference type="ARBA" id="ARBA00022490"/>
    </source>
</evidence>
<evidence type="ECO:0000256" key="1">
    <source>
        <dbReference type="ARBA" id="ARBA00004245"/>
    </source>
</evidence>
<reference evidence="5 6" key="1">
    <citation type="submission" date="2014-04" db="EMBL/GenBank/DDBJ databases">
        <authorList>
            <consortium name="DOE Joint Genome Institute"/>
            <person name="Kuo A."/>
            <person name="Zuccaro A."/>
            <person name="Kohler A."/>
            <person name="Nagy L.G."/>
            <person name="Floudas D."/>
            <person name="Copeland A."/>
            <person name="Barry K.W."/>
            <person name="Cichocki N."/>
            <person name="Veneault-Fourrey C."/>
            <person name="LaButti K."/>
            <person name="Lindquist E.A."/>
            <person name="Lipzen A."/>
            <person name="Lundell T."/>
            <person name="Morin E."/>
            <person name="Murat C."/>
            <person name="Sun H."/>
            <person name="Tunlid A."/>
            <person name="Henrissat B."/>
            <person name="Grigoriev I.V."/>
            <person name="Hibbett D.S."/>
            <person name="Martin F."/>
            <person name="Nordberg H.P."/>
            <person name="Cantor M.N."/>
            <person name="Hua S.X."/>
        </authorList>
    </citation>
    <scope>NUCLEOTIDE SEQUENCE [LARGE SCALE GENOMIC DNA]</scope>
    <source>
        <strain evidence="5 6">MAFF 305830</strain>
    </source>
</reference>
<dbReference type="Proteomes" id="UP000054097">
    <property type="component" value="Unassembled WGS sequence"/>
</dbReference>
<organism evidence="5 6">
    <name type="scientific">Serendipita vermifera MAFF 305830</name>
    <dbReference type="NCBI Taxonomy" id="933852"/>
    <lineage>
        <taxon>Eukaryota</taxon>
        <taxon>Fungi</taxon>
        <taxon>Dikarya</taxon>
        <taxon>Basidiomycota</taxon>
        <taxon>Agaricomycotina</taxon>
        <taxon>Agaricomycetes</taxon>
        <taxon>Sebacinales</taxon>
        <taxon>Serendipitaceae</taxon>
        <taxon>Serendipita</taxon>
    </lineage>
</organism>
<feature type="compositionally biased region" description="Basic and acidic residues" evidence="4">
    <location>
        <begin position="902"/>
        <end position="911"/>
    </location>
</feature>
<dbReference type="EMBL" id="KN824318">
    <property type="protein sequence ID" value="KIM24955.1"/>
    <property type="molecule type" value="Genomic_DNA"/>
</dbReference>
<dbReference type="InterPro" id="IPR032675">
    <property type="entry name" value="LRR_dom_sf"/>
</dbReference>
<feature type="region of interest" description="Disordered" evidence="4">
    <location>
        <begin position="111"/>
        <end position="130"/>
    </location>
</feature>
<dbReference type="Pfam" id="PF13516">
    <property type="entry name" value="LRR_6"/>
    <property type="match status" value="2"/>
</dbReference>